<dbReference type="AlphaFoldDB" id="A0A7I8J1Q0"/>
<evidence type="ECO:0000313" key="2">
    <source>
        <dbReference type="Proteomes" id="UP001189122"/>
    </source>
</evidence>
<evidence type="ECO:0000313" key="1">
    <source>
        <dbReference type="EMBL" id="CAA2624709.1"/>
    </source>
</evidence>
<dbReference type="PANTHER" id="PTHR33067:SF9">
    <property type="entry name" value="RNA-DIRECTED DNA POLYMERASE"/>
    <property type="match status" value="1"/>
</dbReference>
<protein>
    <submittedName>
        <fullName evidence="1">Uncharacterized protein</fullName>
    </submittedName>
</protein>
<dbReference type="InterPro" id="IPR021109">
    <property type="entry name" value="Peptidase_aspartic_dom_sf"/>
</dbReference>
<accession>A0A7I8J1Q0</accession>
<name>A0A7I8J1Q0_SPIIN</name>
<proteinExistence type="predicted"/>
<reference evidence="1 2" key="1">
    <citation type="submission" date="2019-12" db="EMBL/GenBank/DDBJ databases">
        <authorList>
            <person name="Scholz U."/>
            <person name="Mascher M."/>
            <person name="Fiebig A."/>
        </authorList>
    </citation>
    <scope>NUCLEOTIDE SEQUENCE</scope>
</reference>
<gene>
    <name evidence="1" type="ORF">SI7747_08010534</name>
</gene>
<dbReference type="CDD" id="cd00303">
    <property type="entry name" value="retropepsin_like"/>
    <property type="match status" value="1"/>
</dbReference>
<dbReference type="Proteomes" id="UP001189122">
    <property type="component" value="Unassembled WGS sequence"/>
</dbReference>
<dbReference type="EMBL" id="LR743595">
    <property type="protein sequence ID" value="CAA2624709.1"/>
    <property type="molecule type" value="Genomic_DNA"/>
</dbReference>
<keyword evidence="2" id="KW-1185">Reference proteome</keyword>
<sequence length="343" mass="39017">MGEAIQTLTRNLHPSLILTTYTNFTSKNHECIHAITKLRNRKYLVDYYDKNEEGEQEKTLKKEEKKLYHIKPNSRKKKDPSVPLITCDIGGTHFSRSLLNSDASVDFMPKALYDKFKFGDLEPVLLKLQLADGSIKQPYGMLKDVMVKVEHCTFSVDFIVADMKRPENWSRAPIISGRPFLATAKAIIDWEKGIVVLRVGEEKVKLNISRLMKYPSVSHEEVSICDVFDKDDELGENYFEICGVEQKEELLEPPKPFAAPNSDVKPLPSSLKYAFLGPKNTLPIIISSSLTSKQEEKLMHVLKENRTAIGWSLDDIKGVPPNMCEHRIFIKKALSHEEKIKGA</sequence>
<dbReference type="PANTHER" id="PTHR33067">
    <property type="entry name" value="RNA-DIRECTED DNA POLYMERASE-RELATED"/>
    <property type="match status" value="1"/>
</dbReference>
<dbReference type="Gene3D" id="2.40.70.10">
    <property type="entry name" value="Acid Proteases"/>
    <property type="match status" value="1"/>
</dbReference>
<organism evidence="1">
    <name type="scientific">Spirodela intermedia</name>
    <name type="common">Intermediate duckweed</name>
    <dbReference type="NCBI Taxonomy" id="51605"/>
    <lineage>
        <taxon>Eukaryota</taxon>
        <taxon>Viridiplantae</taxon>
        <taxon>Streptophyta</taxon>
        <taxon>Embryophyta</taxon>
        <taxon>Tracheophyta</taxon>
        <taxon>Spermatophyta</taxon>
        <taxon>Magnoliopsida</taxon>
        <taxon>Liliopsida</taxon>
        <taxon>Araceae</taxon>
        <taxon>Lemnoideae</taxon>
        <taxon>Spirodela</taxon>
    </lineage>
</organism>
<dbReference type="EMBL" id="CACRZD030000008">
    <property type="protein sequence ID" value="CAA6664145.1"/>
    <property type="molecule type" value="Genomic_DNA"/>
</dbReference>